<name>A0ACB9G143_9ASTR</name>
<protein>
    <submittedName>
        <fullName evidence="1">Uncharacterized protein</fullName>
    </submittedName>
</protein>
<organism evidence="1 2">
    <name type="scientific">Smallanthus sonchifolius</name>
    <dbReference type="NCBI Taxonomy" id="185202"/>
    <lineage>
        <taxon>Eukaryota</taxon>
        <taxon>Viridiplantae</taxon>
        <taxon>Streptophyta</taxon>
        <taxon>Embryophyta</taxon>
        <taxon>Tracheophyta</taxon>
        <taxon>Spermatophyta</taxon>
        <taxon>Magnoliopsida</taxon>
        <taxon>eudicotyledons</taxon>
        <taxon>Gunneridae</taxon>
        <taxon>Pentapetalae</taxon>
        <taxon>asterids</taxon>
        <taxon>campanulids</taxon>
        <taxon>Asterales</taxon>
        <taxon>Asteraceae</taxon>
        <taxon>Asteroideae</taxon>
        <taxon>Heliantheae alliance</taxon>
        <taxon>Millerieae</taxon>
        <taxon>Smallanthus</taxon>
    </lineage>
</organism>
<evidence type="ECO:0000313" key="2">
    <source>
        <dbReference type="Proteomes" id="UP001056120"/>
    </source>
</evidence>
<gene>
    <name evidence="1" type="ORF">L1987_46969</name>
</gene>
<evidence type="ECO:0000313" key="1">
    <source>
        <dbReference type="EMBL" id="KAI3777173.1"/>
    </source>
</evidence>
<proteinExistence type="predicted"/>
<sequence length="126" mass="14701">MGDFVLLKVSPWKGVIRFRKRGKLSPRFIGPFKVIARVGVVAYRLELPEGLSRLHNTFHVSHLRKCLADESTFVPLDDIKLDEKLNYVEEPVAILDRKVKHLRNKEISQVLVRWKHKKGAEMTWET</sequence>
<accession>A0ACB9G143</accession>
<keyword evidence="2" id="KW-1185">Reference proteome</keyword>
<reference evidence="1 2" key="2">
    <citation type="journal article" date="2022" name="Mol. Ecol. Resour.">
        <title>The genomes of chicory, endive, great burdock and yacon provide insights into Asteraceae paleo-polyploidization history and plant inulin production.</title>
        <authorList>
            <person name="Fan W."/>
            <person name="Wang S."/>
            <person name="Wang H."/>
            <person name="Wang A."/>
            <person name="Jiang F."/>
            <person name="Liu H."/>
            <person name="Zhao H."/>
            <person name="Xu D."/>
            <person name="Zhang Y."/>
        </authorList>
    </citation>
    <scope>NUCLEOTIDE SEQUENCE [LARGE SCALE GENOMIC DNA]</scope>
    <source>
        <strain evidence="2">cv. Yunnan</strain>
        <tissue evidence="1">Leaves</tissue>
    </source>
</reference>
<dbReference type="Proteomes" id="UP001056120">
    <property type="component" value="Linkage Group LG15"/>
</dbReference>
<comment type="caution">
    <text evidence="1">The sequence shown here is derived from an EMBL/GenBank/DDBJ whole genome shotgun (WGS) entry which is preliminary data.</text>
</comment>
<reference evidence="2" key="1">
    <citation type="journal article" date="2022" name="Mol. Ecol. Resour.">
        <title>The genomes of chicory, endive, great burdock and yacon provide insights into Asteraceae palaeo-polyploidization history and plant inulin production.</title>
        <authorList>
            <person name="Fan W."/>
            <person name="Wang S."/>
            <person name="Wang H."/>
            <person name="Wang A."/>
            <person name="Jiang F."/>
            <person name="Liu H."/>
            <person name="Zhao H."/>
            <person name="Xu D."/>
            <person name="Zhang Y."/>
        </authorList>
    </citation>
    <scope>NUCLEOTIDE SEQUENCE [LARGE SCALE GENOMIC DNA]</scope>
    <source>
        <strain evidence="2">cv. Yunnan</strain>
    </source>
</reference>
<dbReference type="EMBL" id="CM042032">
    <property type="protein sequence ID" value="KAI3777173.1"/>
    <property type="molecule type" value="Genomic_DNA"/>
</dbReference>